<dbReference type="EMBL" id="BSYO01000020">
    <property type="protein sequence ID" value="GMH19390.1"/>
    <property type="molecule type" value="Genomic_DNA"/>
</dbReference>
<proteinExistence type="predicted"/>
<evidence type="ECO:0000313" key="2">
    <source>
        <dbReference type="EMBL" id="GMH19390.1"/>
    </source>
</evidence>
<protein>
    <submittedName>
        <fullName evidence="2">Uncharacterized protein</fullName>
    </submittedName>
</protein>
<sequence>MDEQDNRSGQLINNKGEINRREVFYGNNTTEAARESVVPNHYRTRIGIQEYQNLELEEMVAYCHGMPEHLLVPLSRQEMPTEGNNDEDGQKNKGDKYGHHCSIL</sequence>
<keyword evidence="3" id="KW-1185">Reference proteome</keyword>
<comment type="caution">
    <text evidence="2">The sequence shown here is derived from an EMBL/GenBank/DDBJ whole genome shotgun (WGS) entry which is preliminary data.</text>
</comment>
<feature type="region of interest" description="Disordered" evidence="1">
    <location>
        <begin position="77"/>
        <end position="104"/>
    </location>
</feature>
<reference evidence="2" key="1">
    <citation type="submission" date="2023-05" db="EMBL/GenBank/DDBJ databases">
        <title>Nepenthes gracilis genome sequencing.</title>
        <authorList>
            <person name="Fukushima K."/>
        </authorList>
    </citation>
    <scope>NUCLEOTIDE SEQUENCE</scope>
    <source>
        <strain evidence="2">SING2019-196</strain>
    </source>
</reference>
<accession>A0AAD3SY99</accession>
<dbReference type="Proteomes" id="UP001279734">
    <property type="component" value="Unassembled WGS sequence"/>
</dbReference>
<organism evidence="2 3">
    <name type="scientific">Nepenthes gracilis</name>
    <name type="common">Slender pitcher plant</name>
    <dbReference type="NCBI Taxonomy" id="150966"/>
    <lineage>
        <taxon>Eukaryota</taxon>
        <taxon>Viridiplantae</taxon>
        <taxon>Streptophyta</taxon>
        <taxon>Embryophyta</taxon>
        <taxon>Tracheophyta</taxon>
        <taxon>Spermatophyta</taxon>
        <taxon>Magnoliopsida</taxon>
        <taxon>eudicotyledons</taxon>
        <taxon>Gunneridae</taxon>
        <taxon>Pentapetalae</taxon>
        <taxon>Caryophyllales</taxon>
        <taxon>Nepenthaceae</taxon>
        <taxon>Nepenthes</taxon>
    </lineage>
</organism>
<gene>
    <name evidence="2" type="ORF">Nepgr_021231</name>
</gene>
<name>A0AAD3SY99_NEPGR</name>
<evidence type="ECO:0000313" key="3">
    <source>
        <dbReference type="Proteomes" id="UP001279734"/>
    </source>
</evidence>
<feature type="compositionally biased region" description="Basic and acidic residues" evidence="1">
    <location>
        <begin position="88"/>
        <end position="98"/>
    </location>
</feature>
<dbReference type="AlphaFoldDB" id="A0AAD3SY99"/>
<evidence type="ECO:0000256" key="1">
    <source>
        <dbReference type="SAM" id="MobiDB-lite"/>
    </source>
</evidence>